<dbReference type="AlphaFoldDB" id="A0A246F5B0"/>
<dbReference type="RefSeq" id="WP_172419333.1">
    <property type="nucleotide sequence ID" value="NZ_NJBA01000118.1"/>
</dbReference>
<comment type="caution">
    <text evidence="1">The sequence shown here is derived from an EMBL/GenBank/DDBJ whole genome shotgun (WGS) entry which is preliminary data.</text>
</comment>
<organism evidence="1 2">
    <name type="scientific">Pseudomonas nitroreducens</name>
    <dbReference type="NCBI Taxonomy" id="46680"/>
    <lineage>
        <taxon>Bacteria</taxon>
        <taxon>Pseudomonadati</taxon>
        <taxon>Pseudomonadota</taxon>
        <taxon>Gammaproteobacteria</taxon>
        <taxon>Pseudomonadales</taxon>
        <taxon>Pseudomonadaceae</taxon>
        <taxon>Pseudomonas</taxon>
    </lineage>
</organism>
<accession>A0A246F5B0</accession>
<sequence length="132" mass="12932">SFTSVNLSNSTAADLIGLTGATSGLRLTASGTTLDITGVSYDNAAKALSAVLSVNGTQQYSGVFLTTGSVTLGEAFSATNGTGLLTTGNLNLSSGAASTLVSAFGLPSFYAGLATGVNFGNLKVDVTAAVPE</sequence>
<feature type="non-terminal residue" evidence="1">
    <location>
        <position position="1"/>
    </location>
</feature>
<evidence type="ECO:0000313" key="1">
    <source>
        <dbReference type="EMBL" id="OWP37340.1"/>
    </source>
</evidence>
<dbReference type="EMBL" id="NJBA01000118">
    <property type="protein sequence ID" value="OWP37340.1"/>
    <property type="molecule type" value="Genomic_DNA"/>
</dbReference>
<gene>
    <name evidence="1" type="ORF">CEG18_29415</name>
</gene>
<evidence type="ECO:0000313" key="2">
    <source>
        <dbReference type="Proteomes" id="UP000198145"/>
    </source>
</evidence>
<name>A0A246F5B0_PSENT</name>
<reference evidence="1 2" key="1">
    <citation type="submission" date="2017-06" db="EMBL/GenBank/DDBJ databases">
        <title>Draft genome of Pseudomonas nitroreducens DF05.</title>
        <authorList>
            <person name="Iyer R."/>
        </authorList>
    </citation>
    <scope>NUCLEOTIDE SEQUENCE [LARGE SCALE GENOMIC DNA]</scope>
    <source>
        <strain evidence="1 2">DF05</strain>
    </source>
</reference>
<proteinExistence type="predicted"/>
<dbReference type="Proteomes" id="UP000198145">
    <property type="component" value="Unassembled WGS sequence"/>
</dbReference>
<protein>
    <submittedName>
        <fullName evidence="1">Uncharacterized protein</fullName>
    </submittedName>
</protein>
<feature type="non-terminal residue" evidence="1">
    <location>
        <position position="132"/>
    </location>
</feature>